<comment type="catalytic activity">
    <reaction evidence="7">
        <text>L-threonyl-[protein] + ATP = O-phospho-L-threonyl-[protein] + ADP + H(+)</text>
        <dbReference type="Rhea" id="RHEA:46608"/>
        <dbReference type="Rhea" id="RHEA-COMP:11060"/>
        <dbReference type="Rhea" id="RHEA-COMP:11605"/>
        <dbReference type="ChEBI" id="CHEBI:15378"/>
        <dbReference type="ChEBI" id="CHEBI:30013"/>
        <dbReference type="ChEBI" id="CHEBI:30616"/>
        <dbReference type="ChEBI" id="CHEBI:61977"/>
        <dbReference type="ChEBI" id="CHEBI:456216"/>
        <dbReference type="EC" id="2.7.11.1"/>
    </reaction>
</comment>
<keyword evidence="11" id="KW-1185">Reference proteome</keyword>
<evidence type="ECO:0000256" key="1">
    <source>
        <dbReference type="ARBA" id="ARBA00012513"/>
    </source>
</evidence>
<dbReference type="SUPFAM" id="SSF56112">
    <property type="entry name" value="Protein kinase-like (PK-like)"/>
    <property type="match status" value="1"/>
</dbReference>
<dbReference type="PROSITE" id="PS50011">
    <property type="entry name" value="PROTEIN_KINASE_DOM"/>
    <property type="match status" value="1"/>
</dbReference>
<reference evidence="10 11" key="1">
    <citation type="submission" date="2017-08" db="EMBL/GenBank/DDBJ databases">
        <title>Genomes of Fischerella (Mastigocladus) sp. strains.</title>
        <authorList>
            <person name="Miller S.R."/>
        </authorList>
    </citation>
    <scope>NUCLEOTIDE SEQUENCE [LARGE SCALE GENOMIC DNA]</scope>
    <source>
        <strain evidence="10 11">CCMEE 5323</strain>
    </source>
</reference>
<dbReference type="GO" id="GO:0004674">
    <property type="term" value="F:protein serine/threonine kinase activity"/>
    <property type="evidence" value="ECO:0007669"/>
    <property type="project" value="UniProtKB-KW"/>
</dbReference>
<keyword evidence="3" id="KW-0808">Transferase</keyword>
<keyword evidence="5" id="KW-0418">Kinase</keyword>
<dbReference type="Proteomes" id="UP000235036">
    <property type="component" value="Unassembled WGS sequence"/>
</dbReference>
<keyword evidence="6" id="KW-0067">ATP-binding</keyword>
<evidence type="ECO:0000256" key="7">
    <source>
        <dbReference type="ARBA" id="ARBA00047899"/>
    </source>
</evidence>
<evidence type="ECO:0000256" key="8">
    <source>
        <dbReference type="ARBA" id="ARBA00048679"/>
    </source>
</evidence>
<sequence>MLCCLNPDCPNPQNHDGVKYCQSCGVPLISLLRGHYRVTKVLSEEGGFGRTYMAEDVDKLNELCVVKQLAPKIQGTYGLKKAVELFQEEAKRLQELGKNPQIPTLLAYFEQDHYMYLVKEFIDGQNLLKELETRGTYGEAEIREVLLDLLPVLKFIHEPPFCALSHHFVST</sequence>
<evidence type="ECO:0000256" key="6">
    <source>
        <dbReference type="ARBA" id="ARBA00022840"/>
    </source>
</evidence>
<dbReference type="EC" id="2.7.11.1" evidence="1"/>
<evidence type="ECO:0000313" key="11">
    <source>
        <dbReference type="Proteomes" id="UP000235036"/>
    </source>
</evidence>
<dbReference type="Pfam" id="PF00069">
    <property type="entry name" value="Pkinase"/>
    <property type="match status" value="1"/>
</dbReference>
<evidence type="ECO:0000256" key="4">
    <source>
        <dbReference type="ARBA" id="ARBA00022741"/>
    </source>
</evidence>
<evidence type="ECO:0000256" key="5">
    <source>
        <dbReference type="ARBA" id="ARBA00022777"/>
    </source>
</evidence>
<evidence type="ECO:0000313" key="10">
    <source>
        <dbReference type="EMBL" id="PLZ81561.1"/>
    </source>
</evidence>
<accession>A0A2N6JUJ9</accession>
<dbReference type="PANTHER" id="PTHR24363">
    <property type="entry name" value="SERINE/THREONINE PROTEIN KINASE"/>
    <property type="match status" value="1"/>
</dbReference>
<feature type="domain" description="Protein kinase" evidence="9">
    <location>
        <begin position="37"/>
        <end position="171"/>
    </location>
</feature>
<gene>
    <name evidence="10" type="ORF">CEN44_28570</name>
</gene>
<evidence type="ECO:0000256" key="3">
    <source>
        <dbReference type="ARBA" id="ARBA00022679"/>
    </source>
</evidence>
<dbReference type="PANTHER" id="PTHR24363:SF0">
    <property type="entry name" value="SERINE_THREONINE KINASE LIKE DOMAIN CONTAINING 1"/>
    <property type="match status" value="1"/>
</dbReference>
<dbReference type="EMBL" id="NRQW01000719">
    <property type="protein sequence ID" value="PLZ81561.1"/>
    <property type="molecule type" value="Genomic_DNA"/>
</dbReference>
<keyword evidence="2" id="KW-0723">Serine/threonine-protein kinase</keyword>
<dbReference type="GO" id="GO:0005524">
    <property type="term" value="F:ATP binding"/>
    <property type="evidence" value="ECO:0007669"/>
    <property type="project" value="UniProtKB-KW"/>
</dbReference>
<dbReference type="Gene3D" id="1.10.510.10">
    <property type="entry name" value="Transferase(Phosphotransferase) domain 1"/>
    <property type="match status" value="1"/>
</dbReference>
<dbReference type="InterPro" id="IPR000719">
    <property type="entry name" value="Prot_kinase_dom"/>
</dbReference>
<dbReference type="InterPro" id="IPR011009">
    <property type="entry name" value="Kinase-like_dom_sf"/>
</dbReference>
<comment type="catalytic activity">
    <reaction evidence="8">
        <text>L-seryl-[protein] + ATP = O-phospho-L-seryl-[protein] + ADP + H(+)</text>
        <dbReference type="Rhea" id="RHEA:17989"/>
        <dbReference type="Rhea" id="RHEA-COMP:9863"/>
        <dbReference type="Rhea" id="RHEA-COMP:11604"/>
        <dbReference type="ChEBI" id="CHEBI:15378"/>
        <dbReference type="ChEBI" id="CHEBI:29999"/>
        <dbReference type="ChEBI" id="CHEBI:30616"/>
        <dbReference type="ChEBI" id="CHEBI:83421"/>
        <dbReference type="ChEBI" id="CHEBI:456216"/>
        <dbReference type="EC" id="2.7.11.1"/>
    </reaction>
</comment>
<dbReference type="NCBIfam" id="NF045510">
    <property type="entry name" value="4Cys_prefix_kin"/>
    <property type="match status" value="1"/>
</dbReference>
<comment type="caution">
    <text evidence="10">The sequence shown here is derived from an EMBL/GenBank/DDBJ whole genome shotgun (WGS) entry which is preliminary data.</text>
</comment>
<proteinExistence type="predicted"/>
<protein>
    <recommendedName>
        <fullName evidence="1">non-specific serine/threonine protein kinase</fullName>
        <ecNumber evidence="1">2.7.11.1</ecNumber>
    </recommendedName>
</protein>
<organism evidence="10 11">
    <name type="scientific">Fischerella muscicola CCMEE 5323</name>
    <dbReference type="NCBI Taxonomy" id="2019572"/>
    <lineage>
        <taxon>Bacteria</taxon>
        <taxon>Bacillati</taxon>
        <taxon>Cyanobacteriota</taxon>
        <taxon>Cyanophyceae</taxon>
        <taxon>Nostocales</taxon>
        <taxon>Hapalosiphonaceae</taxon>
        <taxon>Fischerella</taxon>
    </lineage>
</organism>
<evidence type="ECO:0000259" key="9">
    <source>
        <dbReference type="PROSITE" id="PS50011"/>
    </source>
</evidence>
<keyword evidence="4" id="KW-0547">Nucleotide-binding</keyword>
<dbReference type="AlphaFoldDB" id="A0A2N6JUJ9"/>
<name>A0A2N6JUJ9_FISMU</name>
<evidence type="ECO:0000256" key="2">
    <source>
        <dbReference type="ARBA" id="ARBA00022527"/>
    </source>
</evidence>